<evidence type="ECO:0000313" key="1">
    <source>
        <dbReference type="EMBL" id="TFK75623.1"/>
    </source>
</evidence>
<keyword evidence="2" id="KW-1185">Reference proteome</keyword>
<sequence>MNVLVYSGPEVLQSSLNHTLTTLRSLLLPHYTVQPITAPIFLDQPWSTSCALLVVPACTQPFTSPANALIMDYVKNGGRFLGISAGAECSSSSILAPSTLPLGLPTTPGQKTLRFSDKITGTYIYPSLGSAPPATARHVRLLGLRTGTILRGIYQLGTHQFSGLEKMGTGRILARYALEDGTEDTPAAVICDSGAGRIALWGPSPEFSLVAEPASATASAAGLIGENLTKSEDGRKSLLKETLEALGLKLPVVDLGSVISPLPQFFTCNPQKPSILSVVVQALGLSLNQPATFEDANDNFSFQPLSERTSGEIQQLRAQQKPDPKEWQPKQVYLCSGGRLPPSQDTPLFDLGNYYESLAQARSREGTLSTTMPWGIGEVIAYSEAVTSTQTMLDKNPRLLSLLPTPFVSIASYQLAGRGRGSNVWVSPAGLLQFSVHVRVALASFPASKLVFVQYLFGLAVVEACREDVILGSFGDRVRLKWPNDIYAVAGEENDKSSWKKIGGILVNTSFSGGKVDIVIGCGLDVLNAPPIMSLAQLIPPGENRTLMIEKTAAVMLAKFESMWNAFTTSGGSFGPFLSLYLERWLHSDQVITLTTVTPHRQVRISTITLDHGLLRTVPERIGWSGRGEEEFIDLQPDGNSFDLMSGLIKLKT</sequence>
<gene>
    <name evidence="1" type="ORF">BDN72DRAFT_757215</name>
</gene>
<evidence type="ECO:0000313" key="2">
    <source>
        <dbReference type="Proteomes" id="UP000308600"/>
    </source>
</evidence>
<name>A0ACD3BBB3_9AGAR</name>
<dbReference type="Proteomes" id="UP000308600">
    <property type="component" value="Unassembled WGS sequence"/>
</dbReference>
<proteinExistence type="predicted"/>
<reference evidence="1 2" key="1">
    <citation type="journal article" date="2019" name="Nat. Ecol. Evol.">
        <title>Megaphylogeny resolves global patterns of mushroom evolution.</title>
        <authorList>
            <person name="Varga T."/>
            <person name="Krizsan K."/>
            <person name="Foldi C."/>
            <person name="Dima B."/>
            <person name="Sanchez-Garcia M."/>
            <person name="Sanchez-Ramirez S."/>
            <person name="Szollosi G.J."/>
            <person name="Szarkandi J.G."/>
            <person name="Papp V."/>
            <person name="Albert L."/>
            <person name="Andreopoulos W."/>
            <person name="Angelini C."/>
            <person name="Antonin V."/>
            <person name="Barry K.W."/>
            <person name="Bougher N.L."/>
            <person name="Buchanan P."/>
            <person name="Buyck B."/>
            <person name="Bense V."/>
            <person name="Catcheside P."/>
            <person name="Chovatia M."/>
            <person name="Cooper J."/>
            <person name="Damon W."/>
            <person name="Desjardin D."/>
            <person name="Finy P."/>
            <person name="Geml J."/>
            <person name="Haridas S."/>
            <person name="Hughes K."/>
            <person name="Justo A."/>
            <person name="Karasinski D."/>
            <person name="Kautmanova I."/>
            <person name="Kiss B."/>
            <person name="Kocsube S."/>
            <person name="Kotiranta H."/>
            <person name="LaButti K.M."/>
            <person name="Lechner B.E."/>
            <person name="Liimatainen K."/>
            <person name="Lipzen A."/>
            <person name="Lukacs Z."/>
            <person name="Mihaltcheva S."/>
            <person name="Morgado L.N."/>
            <person name="Niskanen T."/>
            <person name="Noordeloos M.E."/>
            <person name="Ohm R.A."/>
            <person name="Ortiz-Santana B."/>
            <person name="Ovrebo C."/>
            <person name="Racz N."/>
            <person name="Riley R."/>
            <person name="Savchenko A."/>
            <person name="Shiryaev A."/>
            <person name="Soop K."/>
            <person name="Spirin V."/>
            <person name="Szebenyi C."/>
            <person name="Tomsovsky M."/>
            <person name="Tulloss R.E."/>
            <person name="Uehling J."/>
            <person name="Grigoriev I.V."/>
            <person name="Vagvolgyi C."/>
            <person name="Papp T."/>
            <person name="Martin F.M."/>
            <person name="Miettinen O."/>
            <person name="Hibbett D.S."/>
            <person name="Nagy L.G."/>
        </authorList>
    </citation>
    <scope>NUCLEOTIDE SEQUENCE [LARGE SCALE GENOMIC DNA]</scope>
    <source>
        <strain evidence="1 2">NL-1719</strain>
    </source>
</reference>
<organism evidence="1 2">
    <name type="scientific">Pluteus cervinus</name>
    <dbReference type="NCBI Taxonomy" id="181527"/>
    <lineage>
        <taxon>Eukaryota</taxon>
        <taxon>Fungi</taxon>
        <taxon>Dikarya</taxon>
        <taxon>Basidiomycota</taxon>
        <taxon>Agaricomycotina</taxon>
        <taxon>Agaricomycetes</taxon>
        <taxon>Agaricomycetidae</taxon>
        <taxon>Agaricales</taxon>
        <taxon>Pluteineae</taxon>
        <taxon>Pluteaceae</taxon>
        <taxon>Pluteus</taxon>
    </lineage>
</organism>
<accession>A0ACD3BBB3</accession>
<dbReference type="EMBL" id="ML208262">
    <property type="protein sequence ID" value="TFK75623.1"/>
    <property type="molecule type" value="Genomic_DNA"/>
</dbReference>
<protein>
    <submittedName>
        <fullName evidence="1">Class II aaRS and biotin synthetase</fullName>
    </submittedName>
</protein>